<dbReference type="Proteomes" id="UP000276984">
    <property type="component" value="Chromosome"/>
</dbReference>
<organism evidence="2 3">
    <name type="scientific">Brevundimonas naejangsanensis</name>
    <dbReference type="NCBI Taxonomy" id="588932"/>
    <lineage>
        <taxon>Bacteria</taxon>
        <taxon>Pseudomonadati</taxon>
        <taxon>Pseudomonadota</taxon>
        <taxon>Alphaproteobacteria</taxon>
        <taxon>Caulobacterales</taxon>
        <taxon>Caulobacteraceae</taxon>
        <taxon>Brevundimonas</taxon>
    </lineage>
</organism>
<proteinExistence type="predicted"/>
<dbReference type="EMBL" id="CP032707">
    <property type="protein sequence ID" value="AYG95241.1"/>
    <property type="molecule type" value="Genomic_DNA"/>
</dbReference>
<accession>A0A494RG07</accession>
<sequence>MPADGAQGRLMLHLSSPWHGEGDHDVVKGLRQRNQAAPPSRRMSAPRHLPLHGEEKGTPATPDIRNN</sequence>
<evidence type="ECO:0000313" key="3">
    <source>
        <dbReference type="Proteomes" id="UP000276984"/>
    </source>
</evidence>
<evidence type="ECO:0000256" key="1">
    <source>
        <dbReference type="SAM" id="MobiDB-lite"/>
    </source>
</evidence>
<name>A0A494RG07_9CAUL</name>
<gene>
    <name evidence="2" type="ORF">D8I30_08660</name>
</gene>
<evidence type="ECO:0000313" key="2">
    <source>
        <dbReference type="EMBL" id="AYG95241.1"/>
    </source>
</evidence>
<feature type="region of interest" description="Disordered" evidence="1">
    <location>
        <begin position="1"/>
        <end position="67"/>
    </location>
</feature>
<dbReference type="AlphaFoldDB" id="A0A494RG07"/>
<protein>
    <submittedName>
        <fullName evidence="2">Uncharacterized protein</fullName>
    </submittedName>
</protein>
<keyword evidence="3" id="KW-1185">Reference proteome</keyword>
<reference evidence="2 3" key="1">
    <citation type="submission" date="2018-10" db="EMBL/GenBank/DDBJ databases">
        <title>Complete genome sequence of Brevundimonas naejangsanensis BRV3.</title>
        <authorList>
            <person name="Berrios L."/>
            <person name="Ely B."/>
        </authorList>
    </citation>
    <scope>NUCLEOTIDE SEQUENCE [LARGE SCALE GENOMIC DNA]</scope>
    <source>
        <strain evidence="2 3">BRV3</strain>
    </source>
</reference>